<evidence type="ECO:0000313" key="2">
    <source>
        <dbReference type="EMBL" id="TGJ86310.1"/>
    </source>
</evidence>
<evidence type="ECO:0000256" key="1">
    <source>
        <dbReference type="SAM" id="MobiDB-lite"/>
    </source>
</evidence>
<comment type="caution">
    <text evidence="2">The sequence shown here is derived from an EMBL/GenBank/DDBJ whole genome shotgun (WGS) entry which is preliminary data.</text>
</comment>
<dbReference type="AlphaFoldDB" id="A0A4Z0Z463"/>
<proteinExistence type="predicted"/>
<organism evidence="2 3">
    <name type="scientific">Xylaria hypoxylon</name>
    <dbReference type="NCBI Taxonomy" id="37992"/>
    <lineage>
        <taxon>Eukaryota</taxon>
        <taxon>Fungi</taxon>
        <taxon>Dikarya</taxon>
        <taxon>Ascomycota</taxon>
        <taxon>Pezizomycotina</taxon>
        <taxon>Sordariomycetes</taxon>
        <taxon>Xylariomycetidae</taxon>
        <taxon>Xylariales</taxon>
        <taxon>Xylariaceae</taxon>
        <taxon>Xylaria</taxon>
    </lineage>
</organism>
<sequence length="81" mass="8844">MGHSSKSHNTKHSSKKSKKGSTSPYASSSKPSSSTRPTPLEQYVASDEPHQRVALGWASERQTGQQMVQHFDSAWNTASGR</sequence>
<keyword evidence="3" id="KW-1185">Reference proteome</keyword>
<feature type="compositionally biased region" description="Polar residues" evidence="1">
    <location>
        <begin position="60"/>
        <end position="81"/>
    </location>
</feature>
<dbReference type="EMBL" id="SKBN01000029">
    <property type="protein sequence ID" value="TGJ86310.1"/>
    <property type="molecule type" value="Genomic_DNA"/>
</dbReference>
<protein>
    <submittedName>
        <fullName evidence="2">Uncharacterized protein</fullName>
    </submittedName>
</protein>
<feature type="compositionally biased region" description="Low complexity" evidence="1">
    <location>
        <begin position="20"/>
        <end position="39"/>
    </location>
</feature>
<evidence type="ECO:0000313" key="3">
    <source>
        <dbReference type="Proteomes" id="UP000297716"/>
    </source>
</evidence>
<name>A0A4Z0Z463_9PEZI</name>
<dbReference type="OrthoDB" id="10532200at2759"/>
<feature type="compositionally biased region" description="Basic residues" evidence="1">
    <location>
        <begin position="1"/>
        <end position="19"/>
    </location>
</feature>
<dbReference type="Proteomes" id="UP000297716">
    <property type="component" value="Unassembled WGS sequence"/>
</dbReference>
<gene>
    <name evidence="2" type="ORF">E0Z10_g2412</name>
</gene>
<accession>A0A4Z0Z463</accession>
<reference evidence="2 3" key="1">
    <citation type="submission" date="2019-03" db="EMBL/GenBank/DDBJ databases">
        <title>Draft genome sequence of Xylaria hypoxylon DSM 108379, a ubiquitous saprotrophic-parasitic fungi on hardwood.</title>
        <authorList>
            <person name="Buettner E."/>
            <person name="Leonhardt S."/>
            <person name="Gebauer A.M."/>
            <person name="Liers C."/>
            <person name="Hofrichter M."/>
            <person name="Kellner H."/>
        </authorList>
    </citation>
    <scope>NUCLEOTIDE SEQUENCE [LARGE SCALE GENOMIC DNA]</scope>
    <source>
        <strain evidence="2 3">DSM 108379</strain>
    </source>
</reference>
<feature type="region of interest" description="Disordered" evidence="1">
    <location>
        <begin position="1"/>
        <end position="81"/>
    </location>
</feature>